<dbReference type="OrthoDB" id="9786064at2"/>
<comment type="caution">
    <text evidence="2">The sequence shown here is derived from an EMBL/GenBank/DDBJ whole genome shotgun (WGS) entry which is preliminary data.</text>
</comment>
<dbReference type="STRING" id="1836467.BTR34_10880"/>
<organism evidence="2 3">
    <name type="scientific">Maribacter hydrothermalis</name>
    <dbReference type="NCBI Taxonomy" id="1836467"/>
    <lineage>
        <taxon>Bacteria</taxon>
        <taxon>Pseudomonadati</taxon>
        <taxon>Bacteroidota</taxon>
        <taxon>Flavobacteriia</taxon>
        <taxon>Flavobacteriales</taxon>
        <taxon>Flavobacteriaceae</taxon>
        <taxon>Maribacter</taxon>
    </lineage>
</organism>
<gene>
    <name evidence="2" type="ORF">A9200_02500</name>
</gene>
<name>A0A1B7ZFG0_9FLAO</name>
<keyword evidence="1" id="KW-0812">Transmembrane</keyword>
<keyword evidence="1" id="KW-1133">Transmembrane helix</keyword>
<feature type="transmembrane region" description="Helical" evidence="1">
    <location>
        <begin position="40"/>
        <end position="60"/>
    </location>
</feature>
<evidence type="ECO:0008006" key="4">
    <source>
        <dbReference type="Google" id="ProtNLM"/>
    </source>
</evidence>
<protein>
    <recommendedName>
        <fullName evidence="4">PAP2 superfamily protein</fullName>
    </recommendedName>
</protein>
<dbReference type="KEGG" id="mart:BTR34_10880"/>
<feature type="transmembrane region" description="Helical" evidence="1">
    <location>
        <begin position="153"/>
        <end position="173"/>
    </location>
</feature>
<evidence type="ECO:0000313" key="3">
    <source>
        <dbReference type="Proteomes" id="UP000092164"/>
    </source>
</evidence>
<dbReference type="RefSeq" id="WP_068481427.1">
    <property type="nucleotide sequence ID" value="NZ_CP018760.1"/>
</dbReference>
<evidence type="ECO:0000256" key="1">
    <source>
        <dbReference type="SAM" id="Phobius"/>
    </source>
</evidence>
<feature type="transmembrane region" description="Helical" evidence="1">
    <location>
        <begin position="7"/>
        <end position="28"/>
    </location>
</feature>
<dbReference type="EMBL" id="LZFP01000001">
    <property type="protein sequence ID" value="OBR42273.1"/>
    <property type="molecule type" value="Genomic_DNA"/>
</dbReference>
<accession>A0A1B7ZFG0</accession>
<feature type="transmembrane region" description="Helical" evidence="1">
    <location>
        <begin position="130"/>
        <end position="147"/>
    </location>
</feature>
<evidence type="ECO:0000313" key="2">
    <source>
        <dbReference type="EMBL" id="OBR42273.1"/>
    </source>
</evidence>
<reference evidence="3" key="1">
    <citation type="submission" date="2016-06" db="EMBL/GenBank/DDBJ databases">
        <authorList>
            <person name="Zhan P."/>
        </authorList>
    </citation>
    <scope>NUCLEOTIDE SEQUENCE [LARGE SCALE GENOMIC DNA]</scope>
    <source>
        <strain evidence="3">T28</strain>
    </source>
</reference>
<feature type="transmembrane region" description="Helical" evidence="1">
    <location>
        <begin position="104"/>
        <end position="123"/>
    </location>
</feature>
<sequence>MRLFSNFISYLLHPLFIPIGGTIAYFFITPKYTPLDVQSASILPIFILTVIIPIVTFFILKNLGLVNSVVLETVTERKYPLYIQAAIILLILYKVIPNNYVSELYFYFTGLLGATFACILLLFFNFKTSLHAIGVGSLLMYLINLSIHFEINLIIAISVLIFFTGATFTARLYLQAHTRIEIVIGLFIGILSQLFTVKFWL</sequence>
<keyword evidence="3" id="KW-1185">Reference proteome</keyword>
<feature type="transmembrane region" description="Helical" evidence="1">
    <location>
        <begin position="81"/>
        <end position="98"/>
    </location>
</feature>
<dbReference type="Proteomes" id="UP000092164">
    <property type="component" value="Unassembled WGS sequence"/>
</dbReference>
<proteinExistence type="predicted"/>
<dbReference type="AlphaFoldDB" id="A0A1B7ZFG0"/>
<keyword evidence="1" id="KW-0472">Membrane</keyword>
<feature type="transmembrane region" description="Helical" evidence="1">
    <location>
        <begin position="180"/>
        <end position="200"/>
    </location>
</feature>